<comment type="similarity">
    <text evidence="13">Belongs to the protein kinase superfamily. STE Ser/Thr protein kinase family. COT1 subfamily.</text>
</comment>
<keyword evidence="9" id="KW-0418">Kinase</keyword>
<dbReference type="PROSITE" id="PS00108">
    <property type="entry name" value="PROTEIN_KINASE_ST"/>
    <property type="match status" value="1"/>
</dbReference>
<feature type="compositionally biased region" description="Polar residues" evidence="19">
    <location>
        <begin position="828"/>
        <end position="843"/>
    </location>
</feature>
<keyword evidence="8 17" id="KW-0863">Zinc-finger</keyword>
<evidence type="ECO:0000256" key="1">
    <source>
        <dbReference type="ARBA" id="ARBA00006975"/>
    </source>
</evidence>
<dbReference type="FunFam" id="3.30.200.20:FF:000192">
    <property type="entry name" value="Serine/threonine-protein kinase cot-1"/>
    <property type="match status" value="1"/>
</dbReference>
<feature type="compositionally biased region" description="Pro residues" evidence="19">
    <location>
        <begin position="1245"/>
        <end position="1258"/>
    </location>
</feature>
<dbReference type="PANTHER" id="PTHR22988">
    <property type="entry name" value="MYOTONIC DYSTROPHY S/T KINASE-RELATED"/>
    <property type="match status" value="1"/>
</dbReference>
<comment type="catalytic activity">
    <reaction evidence="14">
        <text>L-threonyl-[protein] + ATP = O-phospho-L-threonyl-[protein] + ADP + H(+)</text>
        <dbReference type="Rhea" id="RHEA:46608"/>
        <dbReference type="Rhea" id="RHEA-COMP:11060"/>
        <dbReference type="Rhea" id="RHEA-COMP:11605"/>
        <dbReference type="ChEBI" id="CHEBI:15378"/>
        <dbReference type="ChEBI" id="CHEBI:30013"/>
        <dbReference type="ChEBI" id="CHEBI:30616"/>
        <dbReference type="ChEBI" id="CHEBI:61977"/>
        <dbReference type="ChEBI" id="CHEBI:456216"/>
        <dbReference type="EC" id="2.7.11.1"/>
    </reaction>
</comment>
<protein>
    <recommendedName>
        <fullName evidence="2">non-specific serine/threonine protein kinase</fullName>
        <ecNumber evidence="2">2.7.11.1</ecNumber>
    </recommendedName>
</protein>
<sequence length="1650" mass="181042">MNISRPSSPDSIIYSTPPPPQPTFYPSYLQTQFGGTNQQLQPQLNITPALHVDPLAQPPSPARISDSAPISPAGEPSTPSSASNKPADYVYFQRVPEDFSSDALARATAAKVKLQSFYKASLETAIDLNVQGVELDRRITGMTEDRQQRELRKHTKMQSQFLRLRRTKIGLSDFRTVKVIGKGAFGEVRLVQKTDTGRVYAMKTLQKAEMLKRDQLAHVRAERDLLAESTSPWVVQLYYSFQDPLYLYLIMEFLPGGDLMTMLMKYDIFSENVTRFYMAECVLAIEAVHNLGFIHRDIKPDNILIDKNGHLKLSDFGLSTGLHRQTDAEYYKRLLEQQQAPRNVARNSVEVNAIHLTMTRAETIATWKKNRRKLAYSTVGTPDYIAPEVFMMRGYGRECDWWSLGAIMFECLVGYPPFCSENASDTYKKIIHWPNHLFFPEDVHLSQEAEDLMRSLMTWADLRLTFEHIKAHPFFDGVDWETLRLLQAPRPPTLKSITDTSYFPTEEYADVPEMPAGVEKLDADKDLAFLGFTFKRFTGVQNALWSEHKRAQPSQPPGAKQRHTGARDGGLIIKLDDDADSQDHNASHFSSFSYIFPSLPLSGHPNPIDDPSPQADLMRESNFAFPAQNRASVCISSQLYDRRAPPLPLFNSLSHLTYLTSSSPRIQNPAMLYGLLPLNHHPQPSVPTLNPKTFDKQAAYRFSLAFQSIVNIGVRGNEAIRARVVQAGTLEVVGCILEAWLAHKGFAVGPSSSATGVPRETREQRAARRQAQAEQRTREQAAELARALERQQLARREVERITHRRSSRAAPLDQEPTEDEDILLAADTSVSRPSRSIANSLSPSPDPPSETASVDTDAETSTDISTNATPAGSNTPTGAVEVPGRDRSGTIIARPIWDPSNAHLPRRNHRVRDRQGTIRPGVASASTSRGPSRPETETEDDGDVDVDVDMDRDQTGDITSTSPSPEPMSILMVRNPQTSPHNRRAVGIVSDAGPATANASLELNSDAHIIINSDQEVGGDGVGVEDGIVALDTNDDFAMGAPPGAPGAIEPTRTVRDTGTMRRARNTTDITPRAVTIGLPFAADTGMTPRGQDSDDAQEATPVRPNAPIQRNLPLPNVRPGVAAVDANAANAVRAIAPGHGHHHHRDSDTGPYRDEDVLVSLQLLAYLSKYPHVRQAFYKPRASFHPATAALHNTGSQRSSGATIGPSSAGSAGSSRTPGKEASGSGFFKAFGRGKEKEKERIPFVPPTPTPAAPNPPRQTNVFSLVERFTFRPSSSESDLPNPPPTLPSDIQYWAGVIMRNACRKDDSRGGIRQCANSGLYSFHLLIAWLTGWAVFTVLCGRWESYPREFAKCRRCRKAKYCGKECQSTAWSEGHRFWCSAKEEEDTEGKDAGKDQARDDAGEGDGGPDGPTGGGGRNRSGWERRERERERIRERVNATAGGGTDTAEIARAVTTAQRPMEPLNPQMPLGAPGPADGAAGRHAGWSRAFYEPSPFANNPDAGPRENYFVPFASPVAAREEQDAQNSPAGRRRAETMPGGMAPVAAQATFKSIKSLVPLLDRVLVQRFKPETKTATGIFLPTSATNNPLPEATVIATGPGAPNKDGKVVPVTVKAGDRVLLPGWGGNSIKVGEEEYFLFKDSDILAKIQE</sequence>
<dbReference type="GO" id="GO:0007010">
    <property type="term" value="P:cytoskeleton organization"/>
    <property type="evidence" value="ECO:0007669"/>
    <property type="project" value="UniProtKB-ARBA"/>
</dbReference>
<comment type="function">
    <text evidence="16">Eukaryotic CPN10 homolog which is essential for mitochondrial protein biogenesis, together with CPN60. Binds to CPN60 in the presence of Mg-ATP and suppresses the ATPase activity of the latter.</text>
</comment>
<keyword evidence="5" id="KW-0808">Transferase</keyword>
<comment type="catalytic activity">
    <reaction evidence="15">
        <text>L-seryl-[protein] + ATP = O-phospho-L-seryl-[protein] + ADP + H(+)</text>
        <dbReference type="Rhea" id="RHEA:17989"/>
        <dbReference type="Rhea" id="RHEA-COMP:9863"/>
        <dbReference type="Rhea" id="RHEA-COMP:11604"/>
        <dbReference type="ChEBI" id="CHEBI:15378"/>
        <dbReference type="ChEBI" id="CHEBI:29999"/>
        <dbReference type="ChEBI" id="CHEBI:30616"/>
        <dbReference type="ChEBI" id="CHEBI:83421"/>
        <dbReference type="ChEBI" id="CHEBI:456216"/>
        <dbReference type="EC" id="2.7.11.1"/>
    </reaction>
</comment>
<dbReference type="SMART" id="SM00883">
    <property type="entry name" value="Cpn10"/>
    <property type="match status" value="1"/>
</dbReference>
<dbReference type="Gene3D" id="1.10.510.10">
    <property type="entry name" value="Transferase(Phosphotransferase) domain 1"/>
    <property type="match status" value="1"/>
</dbReference>
<dbReference type="GO" id="GO:0044183">
    <property type="term" value="F:protein folding chaperone"/>
    <property type="evidence" value="ECO:0007669"/>
    <property type="project" value="InterPro"/>
</dbReference>
<dbReference type="InterPro" id="IPR000719">
    <property type="entry name" value="Prot_kinase_dom"/>
</dbReference>
<evidence type="ECO:0000256" key="15">
    <source>
        <dbReference type="ARBA" id="ARBA00048679"/>
    </source>
</evidence>
<evidence type="ECO:0000256" key="5">
    <source>
        <dbReference type="ARBA" id="ARBA00022679"/>
    </source>
</evidence>
<dbReference type="SUPFAM" id="SSF56112">
    <property type="entry name" value="Protein kinase-like (PK-like)"/>
    <property type="match status" value="1"/>
</dbReference>
<feature type="region of interest" description="Disordered" evidence="19">
    <location>
        <begin position="1385"/>
        <end position="1449"/>
    </location>
</feature>
<dbReference type="PANTHER" id="PTHR22988:SF76">
    <property type="entry name" value="CHROMOSOME UNDETERMINED SCAFFOLD_135, WHOLE GENOME SHOTGUN SEQUENCE"/>
    <property type="match status" value="1"/>
</dbReference>
<gene>
    <name evidence="23" type="ORF">EWM64_g6240</name>
</gene>
<dbReference type="Gene3D" id="2.30.33.40">
    <property type="entry name" value="GroES chaperonin"/>
    <property type="match status" value="1"/>
</dbReference>
<feature type="compositionally biased region" description="Gly residues" evidence="19">
    <location>
        <begin position="1405"/>
        <end position="1419"/>
    </location>
</feature>
<evidence type="ECO:0000256" key="8">
    <source>
        <dbReference type="ARBA" id="ARBA00022771"/>
    </source>
</evidence>
<dbReference type="InterPro" id="IPR002893">
    <property type="entry name" value="Znf_MYND"/>
</dbReference>
<dbReference type="HAMAP" id="MF_00580">
    <property type="entry name" value="CH10"/>
    <property type="match status" value="1"/>
</dbReference>
<dbReference type="Pfam" id="PF00069">
    <property type="entry name" value="Pkinase"/>
    <property type="match status" value="2"/>
</dbReference>
<evidence type="ECO:0000256" key="18">
    <source>
        <dbReference type="PROSITE-ProRule" id="PRU10141"/>
    </source>
</evidence>
<proteinExistence type="inferred from homology"/>
<dbReference type="CDD" id="cd00320">
    <property type="entry name" value="cpn10"/>
    <property type="match status" value="1"/>
</dbReference>
<feature type="binding site" evidence="18">
    <location>
        <position position="203"/>
    </location>
    <ligand>
        <name>ATP</name>
        <dbReference type="ChEBI" id="CHEBI:30616"/>
    </ligand>
</feature>
<evidence type="ECO:0000256" key="6">
    <source>
        <dbReference type="ARBA" id="ARBA00022723"/>
    </source>
</evidence>
<dbReference type="OrthoDB" id="5594178at2759"/>
<dbReference type="InterPro" id="IPR011032">
    <property type="entry name" value="GroES-like_sf"/>
</dbReference>
<dbReference type="STRING" id="135208.A0A4Y9ZV76"/>
<keyword evidence="12" id="KW-0143">Chaperone</keyword>
<dbReference type="InterPro" id="IPR037124">
    <property type="entry name" value="Chaperonin_GroES_sf"/>
</dbReference>
<comment type="similarity">
    <text evidence="1">Belongs to the GroES chaperonin family.</text>
</comment>
<dbReference type="PROSITE" id="PS50865">
    <property type="entry name" value="ZF_MYND_2"/>
    <property type="match status" value="1"/>
</dbReference>
<dbReference type="EC" id="2.7.11.1" evidence="2"/>
<feature type="compositionally biased region" description="Basic and acidic residues" evidence="19">
    <location>
        <begin position="1390"/>
        <end position="1402"/>
    </location>
</feature>
<keyword evidence="7 18" id="KW-0547">Nucleotide-binding</keyword>
<feature type="region of interest" description="Disordered" evidence="19">
    <location>
        <begin position="51"/>
        <end position="85"/>
    </location>
</feature>
<dbReference type="SUPFAM" id="SSF144232">
    <property type="entry name" value="HIT/MYND zinc finger-like"/>
    <property type="match status" value="1"/>
</dbReference>
<evidence type="ECO:0000259" key="22">
    <source>
        <dbReference type="PROSITE" id="PS51285"/>
    </source>
</evidence>
<dbReference type="InterPro" id="IPR020818">
    <property type="entry name" value="Chaperonin_GroES"/>
</dbReference>
<evidence type="ECO:0000313" key="24">
    <source>
        <dbReference type="Proteomes" id="UP000298061"/>
    </source>
</evidence>
<accession>A0A4Y9ZV76</accession>
<dbReference type="InterPro" id="IPR017441">
    <property type="entry name" value="Protein_kinase_ATP_BS"/>
</dbReference>
<dbReference type="Gene3D" id="3.30.200.20">
    <property type="entry name" value="Phosphorylase Kinase, domain 1"/>
    <property type="match status" value="1"/>
</dbReference>
<feature type="domain" description="Protein kinase" evidence="20">
    <location>
        <begin position="174"/>
        <end position="475"/>
    </location>
</feature>
<feature type="domain" description="AGC-kinase C-terminal" evidence="22">
    <location>
        <begin position="476"/>
        <end position="544"/>
    </location>
</feature>
<dbReference type="GO" id="GO:0005524">
    <property type="term" value="F:ATP binding"/>
    <property type="evidence" value="ECO:0007669"/>
    <property type="project" value="UniProtKB-UniRule"/>
</dbReference>
<feature type="compositionally biased region" description="Low complexity" evidence="19">
    <location>
        <begin position="1200"/>
        <end position="1218"/>
    </location>
</feature>
<evidence type="ECO:0000256" key="12">
    <source>
        <dbReference type="ARBA" id="ARBA00023186"/>
    </source>
</evidence>
<dbReference type="InterPro" id="IPR000961">
    <property type="entry name" value="AGC-kinase_C"/>
</dbReference>
<evidence type="ECO:0000313" key="23">
    <source>
        <dbReference type="EMBL" id="TFY77771.1"/>
    </source>
</evidence>
<evidence type="ECO:0000259" key="20">
    <source>
        <dbReference type="PROSITE" id="PS50011"/>
    </source>
</evidence>
<feature type="domain" description="MYND-type" evidence="21">
    <location>
        <begin position="1338"/>
        <end position="1380"/>
    </location>
</feature>
<keyword evidence="4" id="KW-0597">Phosphoprotein</keyword>
<dbReference type="GO" id="GO:0005739">
    <property type="term" value="C:mitochondrion"/>
    <property type="evidence" value="ECO:0007669"/>
    <property type="project" value="UniProtKB-ARBA"/>
</dbReference>
<dbReference type="SUPFAM" id="SSF50129">
    <property type="entry name" value="GroES-like"/>
    <property type="match status" value="1"/>
</dbReference>
<dbReference type="Pfam" id="PF00166">
    <property type="entry name" value="Cpn10"/>
    <property type="match status" value="1"/>
</dbReference>
<dbReference type="GO" id="GO:0004674">
    <property type="term" value="F:protein serine/threonine kinase activity"/>
    <property type="evidence" value="ECO:0007669"/>
    <property type="project" value="UniProtKB-KW"/>
</dbReference>
<feature type="region of interest" description="Disordered" evidence="19">
    <location>
        <begin position="798"/>
        <end position="969"/>
    </location>
</feature>
<dbReference type="PROSITE" id="PS50011">
    <property type="entry name" value="PROTEIN_KINASE_DOM"/>
    <property type="match status" value="1"/>
</dbReference>
<evidence type="ECO:0000256" key="3">
    <source>
        <dbReference type="ARBA" id="ARBA00022527"/>
    </source>
</evidence>
<feature type="region of interest" description="Disordered" evidence="19">
    <location>
        <begin position="751"/>
        <end position="779"/>
    </location>
</feature>
<reference evidence="23 24" key="1">
    <citation type="submission" date="2019-02" db="EMBL/GenBank/DDBJ databases">
        <title>Genome sequencing of the rare red list fungi Hericium alpestre (H. flagellum).</title>
        <authorList>
            <person name="Buettner E."/>
            <person name="Kellner H."/>
        </authorList>
    </citation>
    <scope>NUCLEOTIDE SEQUENCE [LARGE SCALE GENOMIC DNA]</scope>
    <source>
        <strain evidence="23 24">DSM 108284</strain>
    </source>
</reference>
<evidence type="ECO:0000259" key="21">
    <source>
        <dbReference type="PROSITE" id="PS50865"/>
    </source>
</evidence>
<dbReference type="PROSITE" id="PS51285">
    <property type="entry name" value="AGC_KINASE_CTER"/>
    <property type="match status" value="1"/>
</dbReference>
<evidence type="ECO:0000256" key="13">
    <source>
        <dbReference type="ARBA" id="ARBA00038271"/>
    </source>
</evidence>
<keyword evidence="11 18" id="KW-0067">ATP-binding</keyword>
<evidence type="ECO:0000256" key="14">
    <source>
        <dbReference type="ARBA" id="ARBA00047899"/>
    </source>
</evidence>
<evidence type="ECO:0000256" key="17">
    <source>
        <dbReference type="PROSITE-ProRule" id="PRU00134"/>
    </source>
</evidence>
<dbReference type="Proteomes" id="UP000298061">
    <property type="component" value="Unassembled WGS sequence"/>
</dbReference>
<comment type="caution">
    <text evidence="23">The sequence shown here is derived from an EMBL/GenBank/DDBJ whole genome shotgun (WGS) entry which is preliminary data.</text>
</comment>
<evidence type="ECO:0000256" key="4">
    <source>
        <dbReference type="ARBA" id="ARBA00022553"/>
    </source>
</evidence>
<dbReference type="SMART" id="SM00220">
    <property type="entry name" value="S_TKc"/>
    <property type="match status" value="1"/>
</dbReference>
<dbReference type="PRINTS" id="PR00297">
    <property type="entry name" value="CHAPERONIN10"/>
</dbReference>
<dbReference type="FunFam" id="2.30.33.40:FF:000002">
    <property type="entry name" value="10 kDa chaperonin, mitochondrial"/>
    <property type="match status" value="1"/>
</dbReference>
<dbReference type="GO" id="GO:0008270">
    <property type="term" value="F:zinc ion binding"/>
    <property type="evidence" value="ECO:0007669"/>
    <property type="project" value="UniProtKB-KW"/>
</dbReference>
<dbReference type="Pfam" id="PF01753">
    <property type="entry name" value="zf-MYND"/>
    <property type="match status" value="1"/>
</dbReference>
<feature type="region of interest" description="Disordered" evidence="19">
    <location>
        <begin position="1"/>
        <end position="30"/>
    </location>
</feature>
<organism evidence="23 24">
    <name type="scientific">Hericium alpestre</name>
    <dbReference type="NCBI Taxonomy" id="135208"/>
    <lineage>
        <taxon>Eukaryota</taxon>
        <taxon>Fungi</taxon>
        <taxon>Dikarya</taxon>
        <taxon>Basidiomycota</taxon>
        <taxon>Agaricomycotina</taxon>
        <taxon>Agaricomycetes</taxon>
        <taxon>Russulales</taxon>
        <taxon>Hericiaceae</taxon>
        <taxon>Hericium</taxon>
    </lineage>
</organism>
<evidence type="ECO:0000256" key="19">
    <source>
        <dbReference type="SAM" id="MobiDB-lite"/>
    </source>
</evidence>
<keyword evidence="3" id="KW-0723">Serine/threonine-protein kinase</keyword>
<dbReference type="Gene3D" id="6.10.140.2220">
    <property type="match status" value="1"/>
</dbReference>
<evidence type="ECO:0000256" key="9">
    <source>
        <dbReference type="ARBA" id="ARBA00022777"/>
    </source>
</evidence>
<evidence type="ECO:0000256" key="16">
    <source>
        <dbReference type="ARBA" id="ARBA00056825"/>
    </source>
</evidence>
<keyword evidence="24" id="KW-1185">Reference proteome</keyword>
<feature type="compositionally biased region" description="Acidic residues" evidence="19">
    <location>
        <begin position="937"/>
        <end position="948"/>
    </location>
</feature>
<feature type="compositionally biased region" description="Basic and acidic residues" evidence="19">
    <location>
        <begin position="1421"/>
        <end position="1437"/>
    </location>
</feature>
<dbReference type="InterPro" id="IPR050839">
    <property type="entry name" value="Rho-assoc_Ser/Thr_Kinase"/>
</dbReference>
<dbReference type="PROSITE" id="PS00107">
    <property type="entry name" value="PROTEIN_KINASE_ATP"/>
    <property type="match status" value="1"/>
</dbReference>
<feature type="compositionally biased region" description="Polar residues" evidence="19">
    <location>
        <begin position="1"/>
        <end position="10"/>
    </location>
</feature>
<name>A0A4Y9ZV76_9AGAM</name>
<evidence type="ECO:0000256" key="7">
    <source>
        <dbReference type="ARBA" id="ARBA00022741"/>
    </source>
</evidence>
<dbReference type="InterPro" id="IPR011009">
    <property type="entry name" value="Kinase-like_dom_sf"/>
</dbReference>
<feature type="region of interest" description="Disordered" evidence="19">
    <location>
        <begin position="1193"/>
        <end position="1260"/>
    </location>
</feature>
<keyword evidence="6" id="KW-0479">Metal-binding</keyword>
<dbReference type="SMART" id="SM00133">
    <property type="entry name" value="S_TK_X"/>
    <property type="match status" value="1"/>
</dbReference>
<dbReference type="EMBL" id="SFCI01000828">
    <property type="protein sequence ID" value="TFY77771.1"/>
    <property type="molecule type" value="Genomic_DNA"/>
</dbReference>
<dbReference type="InterPro" id="IPR008271">
    <property type="entry name" value="Ser/Thr_kinase_AS"/>
</dbReference>
<feature type="compositionally biased region" description="Basic and acidic residues" evidence="19">
    <location>
        <begin position="1234"/>
        <end position="1243"/>
    </location>
</feature>
<evidence type="ECO:0000256" key="11">
    <source>
        <dbReference type="ARBA" id="ARBA00022840"/>
    </source>
</evidence>
<dbReference type="FunFam" id="1.10.510.10:FF:000024">
    <property type="entry name" value="Probable serine/threonine-protein kinase cot-1"/>
    <property type="match status" value="1"/>
</dbReference>
<feature type="compositionally biased region" description="Polar residues" evidence="19">
    <location>
        <begin position="850"/>
        <end position="877"/>
    </location>
</feature>
<keyword evidence="10" id="KW-0862">Zinc</keyword>
<feature type="region of interest" description="Disordered" evidence="19">
    <location>
        <begin position="1082"/>
        <end position="1115"/>
    </location>
</feature>
<evidence type="ECO:0000256" key="10">
    <source>
        <dbReference type="ARBA" id="ARBA00022833"/>
    </source>
</evidence>
<evidence type="ECO:0000256" key="2">
    <source>
        <dbReference type="ARBA" id="ARBA00012513"/>
    </source>
</evidence>